<comment type="caution">
    <text evidence="15">The sequence shown here is derived from an EMBL/GenBank/DDBJ whole genome shotgun (WGS) entry which is preliminary data.</text>
</comment>
<evidence type="ECO:0000256" key="5">
    <source>
        <dbReference type="ARBA" id="ARBA00022729"/>
    </source>
</evidence>
<evidence type="ECO:0000256" key="10">
    <source>
        <dbReference type="ARBA" id="ARBA00023136"/>
    </source>
</evidence>
<feature type="transmembrane region" description="Helical" evidence="13">
    <location>
        <begin position="2228"/>
        <end position="2247"/>
    </location>
</feature>
<keyword evidence="7 12" id="KW-0106">Calcium</keyword>
<feature type="transmembrane region" description="Helical" evidence="13">
    <location>
        <begin position="2903"/>
        <end position="2928"/>
    </location>
</feature>
<feature type="domain" description="Cadherin" evidence="14">
    <location>
        <begin position="2244"/>
        <end position="2349"/>
    </location>
</feature>
<dbReference type="GO" id="GO:0007156">
    <property type="term" value="P:homophilic cell adhesion via plasma membrane adhesion molecules"/>
    <property type="evidence" value="ECO:0007669"/>
    <property type="project" value="InterPro"/>
</dbReference>
<keyword evidence="5" id="KW-0732">Signal</keyword>
<feature type="domain" description="Cadherin" evidence="14">
    <location>
        <begin position="1759"/>
        <end position="1855"/>
    </location>
</feature>
<feature type="domain" description="Cadherin" evidence="14">
    <location>
        <begin position="262"/>
        <end position="371"/>
    </location>
</feature>
<feature type="domain" description="Cadherin" evidence="14">
    <location>
        <begin position="386"/>
        <end position="483"/>
    </location>
</feature>
<evidence type="ECO:0000256" key="12">
    <source>
        <dbReference type="PROSITE-ProRule" id="PRU00043"/>
    </source>
</evidence>
<keyword evidence="9 13" id="KW-1133">Transmembrane helix</keyword>
<feature type="domain" description="Cadherin" evidence="14">
    <location>
        <begin position="762"/>
        <end position="870"/>
    </location>
</feature>
<feature type="domain" description="Cadherin" evidence="14">
    <location>
        <begin position="1081"/>
        <end position="1190"/>
    </location>
</feature>
<evidence type="ECO:0000313" key="15">
    <source>
        <dbReference type="EMBL" id="KAK0144512.1"/>
    </source>
</evidence>
<dbReference type="InterPro" id="IPR015919">
    <property type="entry name" value="Cadherin-like_sf"/>
</dbReference>
<feature type="domain" description="Cadherin" evidence="14">
    <location>
        <begin position="2669"/>
        <end position="2778"/>
    </location>
</feature>
<organism evidence="15 16">
    <name type="scientific">Merluccius polli</name>
    <name type="common">Benguela hake</name>
    <name type="synonym">Merluccius cadenati</name>
    <dbReference type="NCBI Taxonomy" id="89951"/>
    <lineage>
        <taxon>Eukaryota</taxon>
        <taxon>Metazoa</taxon>
        <taxon>Chordata</taxon>
        <taxon>Craniata</taxon>
        <taxon>Vertebrata</taxon>
        <taxon>Euteleostomi</taxon>
        <taxon>Actinopterygii</taxon>
        <taxon>Neopterygii</taxon>
        <taxon>Teleostei</taxon>
        <taxon>Neoteleostei</taxon>
        <taxon>Acanthomorphata</taxon>
        <taxon>Zeiogadaria</taxon>
        <taxon>Gadariae</taxon>
        <taxon>Gadiformes</taxon>
        <taxon>Gadoidei</taxon>
        <taxon>Merlucciidae</taxon>
        <taxon>Merluccius</taxon>
    </lineage>
</organism>
<feature type="domain" description="Cadherin" evidence="14">
    <location>
        <begin position="52"/>
        <end position="156"/>
    </location>
</feature>
<dbReference type="FunFam" id="2.60.40.60:FF:000007">
    <property type="entry name" value="Protocadherin alpha 2"/>
    <property type="match status" value="3"/>
</dbReference>
<feature type="domain" description="Cadherin" evidence="14">
    <location>
        <begin position="2350"/>
        <end position="2458"/>
    </location>
</feature>
<feature type="domain" description="Cadherin" evidence="14">
    <location>
        <begin position="2793"/>
        <end position="2890"/>
    </location>
</feature>
<dbReference type="PROSITE" id="PS50268">
    <property type="entry name" value="CADHERIN_2"/>
    <property type="match status" value="23"/>
</dbReference>
<feature type="transmembrane region" description="Helical" evidence="13">
    <location>
        <begin position="2090"/>
        <end position="2115"/>
    </location>
</feature>
<feature type="domain" description="Cadherin" evidence="14">
    <location>
        <begin position="2459"/>
        <end position="2563"/>
    </location>
</feature>
<dbReference type="InterPro" id="IPR020894">
    <property type="entry name" value="Cadherin_CS"/>
</dbReference>
<feature type="domain" description="Cadherin" evidence="14">
    <location>
        <begin position="871"/>
        <end position="975"/>
    </location>
</feature>
<dbReference type="GO" id="GO:0005886">
    <property type="term" value="C:plasma membrane"/>
    <property type="evidence" value="ECO:0007669"/>
    <property type="project" value="UniProtKB-SubCell"/>
</dbReference>
<feature type="domain" description="Cadherin" evidence="14">
    <location>
        <begin position="2572"/>
        <end position="2668"/>
    </location>
</feature>
<feature type="domain" description="Cadherin" evidence="14">
    <location>
        <begin position="1646"/>
        <end position="1750"/>
    </location>
</feature>
<keyword evidence="4 13" id="KW-0812">Transmembrane</keyword>
<dbReference type="Pfam" id="PF16492">
    <property type="entry name" value="Cadherin_C_2"/>
    <property type="match status" value="4"/>
</dbReference>
<gene>
    <name evidence="15" type="primary">PCDHGC5_3</name>
    <name evidence="15" type="ORF">N1851_017087</name>
</gene>
<evidence type="ECO:0000256" key="7">
    <source>
        <dbReference type="ARBA" id="ARBA00022837"/>
    </source>
</evidence>
<feature type="transmembrane region" description="Helical" evidence="13">
    <location>
        <begin position="496"/>
        <end position="521"/>
    </location>
</feature>
<dbReference type="PRINTS" id="PR00205">
    <property type="entry name" value="CADHERIN"/>
</dbReference>
<feature type="domain" description="Cadherin" evidence="14">
    <location>
        <begin position="1205"/>
        <end position="1302"/>
    </location>
</feature>
<dbReference type="InterPro" id="IPR032455">
    <property type="entry name" value="Cadherin_C"/>
</dbReference>
<feature type="domain" description="Cadherin" evidence="14">
    <location>
        <begin position="1856"/>
        <end position="1965"/>
    </location>
</feature>
<dbReference type="GO" id="GO:0009653">
    <property type="term" value="P:anatomical structure morphogenesis"/>
    <property type="evidence" value="ECO:0007669"/>
    <property type="project" value="UniProtKB-ARBA"/>
</dbReference>
<evidence type="ECO:0000259" key="14">
    <source>
        <dbReference type="PROSITE" id="PS50268"/>
    </source>
</evidence>
<dbReference type="CDD" id="cd11304">
    <property type="entry name" value="Cadherin_repeat"/>
    <property type="match status" value="20"/>
</dbReference>
<comment type="subcellular location">
    <subcellularLocation>
        <location evidence="2">Cell membrane</location>
        <topology evidence="2">Single-pass type I membrane protein</topology>
    </subcellularLocation>
</comment>
<dbReference type="Pfam" id="PF00028">
    <property type="entry name" value="Cadherin"/>
    <property type="match status" value="19"/>
</dbReference>
<feature type="transmembrane region" description="Helical" evidence="13">
    <location>
        <begin position="3035"/>
        <end position="3055"/>
    </location>
</feature>
<dbReference type="Gene3D" id="2.60.40.60">
    <property type="entry name" value="Cadherins"/>
    <property type="match status" value="23"/>
</dbReference>
<dbReference type="InterPro" id="IPR013164">
    <property type="entry name" value="Cadherin_N"/>
</dbReference>
<dbReference type="InterPro" id="IPR002126">
    <property type="entry name" value="Cadherin-like_dom"/>
</dbReference>
<feature type="domain" description="Cadherin" evidence="14">
    <location>
        <begin position="984"/>
        <end position="1080"/>
    </location>
</feature>
<evidence type="ECO:0000256" key="13">
    <source>
        <dbReference type="SAM" id="Phobius"/>
    </source>
</evidence>
<dbReference type="FunFam" id="2.60.40.60:FF:000129">
    <property type="entry name" value="protocadherin alpha-C2 isoform X1"/>
    <property type="match status" value="4"/>
</dbReference>
<feature type="domain" description="Cadherin" evidence="14">
    <location>
        <begin position="3"/>
        <end position="51"/>
    </location>
</feature>
<dbReference type="PROSITE" id="PS00232">
    <property type="entry name" value="CADHERIN_1"/>
    <property type="match status" value="12"/>
</dbReference>
<dbReference type="PANTHER" id="PTHR24028">
    <property type="entry name" value="CADHERIN-87A"/>
    <property type="match status" value="1"/>
</dbReference>
<reference evidence="15" key="1">
    <citation type="journal article" date="2023" name="Front. Mar. Sci.">
        <title>A new Merluccius polli reference genome to investigate the effects of global change in West African waters.</title>
        <authorList>
            <person name="Mateo J.L."/>
            <person name="Blanco-Fernandez C."/>
            <person name="Garcia-Vazquez E."/>
            <person name="Machado-Schiaffino G."/>
        </authorList>
    </citation>
    <scope>NUCLEOTIDE SEQUENCE</scope>
    <source>
        <strain evidence="15">C29</strain>
        <tissue evidence="15">Fin</tissue>
    </source>
</reference>
<keyword evidence="10 13" id="KW-0472">Membrane</keyword>
<keyword evidence="8" id="KW-0130">Cell adhesion</keyword>
<evidence type="ECO:0000256" key="9">
    <source>
        <dbReference type="ARBA" id="ARBA00022989"/>
    </source>
</evidence>
<feature type="domain" description="Cadherin" evidence="14">
    <location>
        <begin position="1426"/>
        <end position="1536"/>
    </location>
</feature>
<evidence type="ECO:0000256" key="2">
    <source>
        <dbReference type="ARBA" id="ARBA00004251"/>
    </source>
</evidence>
<dbReference type="GO" id="GO:0005509">
    <property type="term" value="F:calcium ion binding"/>
    <property type="evidence" value="ECO:0007669"/>
    <property type="project" value="UniProtKB-UniRule"/>
</dbReference>
<keyword evidence="11" id="KW-0325">Glycoprotein</keyword>
<dbReference type="Proteomes" id="UP001174136">
    <property type="component" value="Unassembled WGS sequence"/>
</dbReference>
<keyword evidence="6" id="KW-0677">Repeat</keyword>
<feature type="domain" description="Cadherin" evidence="14">
    <location>
        <begin position="661"/>
        <end position="761"/>
    </location>
</feature>
<sequence>MEMVLEKPLDRERNELISLVLTAVDGGEPQRSGTMQILISVLDANDNAPVFTQRIYKVSIKENAELGTIVTTVTATDADRGSNGKITYTVSRMLDHTRGMFEVNQKSGEVKLQGIIDYEKARTFQINIRASDEGGLVDSCKVIVDVVDVNDNKPSIHIMSKSTVVSEDAEPNTVVTMISIEDADSEENGKIDCKINNQLPFELKSTSNNFYSLVTDSDLDREKASEYNISVTCFDQGVPSLSSSVIITLQISDVNDNPPVFDKNVYEAVIAENNLQGHSVLTVSANDADWKQNAHVSYILDDSFINGVPVSSYVSVSADSGVIHAVRSFDYEQIKDFQFCVKAQDGGSPPLSSNVSVKILIQDQNDNAPQVLYPVQTGGSLVAEMVPRSADVGYLVTKVVAVDVDSGQNAWLSYKLQKATDRALFEVGLQNGEIRTIRQVTDKDAVKQRLTVIVEDNGQPSRSATVVVNVAVADSFPEVLSEFTDFTHDKEYNENLTFYLVLALAVVSFLFITCLVVIISVKIYRWRQSRILYHSNLPVIPYYPPRYSDTLGTGTLQHVYNYEVCRTTDSRKSDCKFGRAGSQNVLIMDPSSTGTMQRIQSEKSILDEPDSPLEYKHQKKDLDVFILYTTPVWKEQWDVTSDCLYLYGSSFIPRCMGRSGFTIPEEMAKGSVVGNIAQDLGLDVKRLQSGKARIFTRDSIEYVELNRERGVLVIKDRIDREAICGQTTPCALHFQIILESPMEFYSISIEITDVNDNPPVFEKSDVKFKISESTVSGAKFILDRAIDPDVGTNGLRTYVLKPTDNFALKLHSQAGDIKNIEMVLEKPLDREQHEHLSLVLTAVDGGEPQMSGTMQILISVLDANDNAPVFTQSVYKASIKEGAPLGSVVTTVSATDADDGANGKITYSISSMLDHTRGIFEVNGENGEVRLSGKLDYEKARTIEINIRASDEGGLVDSCKLLVDVLDVNDNKPDIHIMSKSNVISEDAKPNTVVTMINIEDADSGENGKVQCSINDEIPFALKSSSNNFFSLVTDSDLDREKASEYNISVTCSDEGVPSLSSSVTIALQILDVNDNAPVFVKKSYEGHIVENNVPGISIFTLNARDADWNQNARVSYILEDSSLNGVPVSSYVSVSAESGVIHAVRSFDYEQIKDFQFRVKAQDGGSPPLSSNVSVKILIQDQNDNAPQVLYPVQTGGYLVAEMVPRSADVGYLVTKVVAVDVDSGQNAWLSYKLQKATDRALFEVGLQNGEIRTIRQVTDKDAVKQRLTVIVEDNGQPSRSATVVVNVAVADSFPEVLSEFTEFTHDKEYNDNLTFYLVLALAVVSFLFITCLVVIISVKIYRWRQSRILHHSNLPVIPYYPPRYSDTLGTGTLQHVYNYEVCRTTDSRKSDCKFDRAGSQNVLIMDPSSTGTMQRIQSEKSILDEPDSPLEVSYTIPEEMAKGSVVGNIAQDLGLDVKRLKSGKARIFTRDSIGYVELNRERGVLVIKDRIDREVICGQTTPCALHFQIILENPMEFYSISIEITDVNDNPPVFQKSDVKFKISESAVSGAKFILDRAIDPDVGTNGLRTYVLKPTDNFALKLHSQAGDIKNIEMVLEKPLDREQHEHLSLVLTAVDGGEPQMSGTMQILISVLDVNDNAPVFTQSVYKASIKEGAPLVTVVTTVTATDADDGANGKITYSISSMLDHTLGIFEVNEENGEVRLSGNIDYEKARTFEINIRASDDGGLVDSCKLIVDVLDVNDNKPDIHIMSKSNVISEDAKPNTVVTMINIEDADSGENGKVQCSINDYIPFTLKSSSNNFYSLVTDSDLDREKASEYNISVTCSDEGVPSLSSSVTIALQILDVNDNAPVFVKQSYEGHIVENNVPGISIFTLNARDADWKQNARVSYILEDSSLNGVPVSSYVSVSADSGVIHAVRSFDYEQIKDFQFHVKAQDGGSPPLFSNVSVKILIQDQNDNAPQVLYPVQTGGSLVAEIVPRSADVGYLVTKVVAVDVDSGQNAWLSYKLQKATDRALFEVGVQNGEIRTIRQVTDKDAVKQRLSVTVEDNGQPSRSATVIVNVAVADSFPEVLSEFTDFTHDKEYNDNLTFYLVLALAVVSFLFITCLVVIISVKIYRWRQSRILYHSNLPVIPYYPPRYSDTLGTGTLQHVYNYEVCRTTDSRKSDCKFGRAGSQNVLIMDPSSTGTMQRIQSEKSILDEPDSPLEGSLRFHCEYNASMERTMEHYVGLLLFLWIVYLNSVHGQVSYTIPEEMAKGSVVGNIAQDLGLDVKRLKSGKARIFTRDSIEYVELNRERGVLVIKDRIDREAICGQTTPCALHFQIILENPMEFYSISIEITDVNDNPPVFQKSDVKFKISESAVIGAKFILDRALDPDVGTNGLRTYILKPTDNFALKLHSQAGDITNIEMVVEKPLDREQHEHLSLVLTAVDGGEPQMSGTMQILISVLDANDNAPVFTQSVYKASIKEGAPLGTVVTTVTATDADDGANGKITYSISSMLGHTLGIFEVNEENGEVRLSKNIDYEKARTFQINIRASDEGGLVDSCKLVVEVLDVNDNKPDIHIMSKSNVISEDAKPNTVVTMINIEDADSGENGQVQCSINDEIPFALKSSSNNFFSLVTDSDLDREKASEYNISVTCSDQGVPSLSSSVTIALQILDVNDNAPVFVKKSYEGHIVENNVPGISIFTLNARDADWNQNARVSYILEDTSLNGVPVSSYVSVSADSGVIHAVRSFDYEQIKDFQFHVKAQDGGSPPLSSNVSVKILIQDQNDNTPQVLYPVQTGGSLVAEMVPRSADVGYLVTKVVAVDVDSGQNAWLSYKLQKATDRALFEVGLQNGEIRTIRQVTDKDAVKQRLTVIVEDNGQPSRSATVIVNVAVADSFPEVLSEFTDFTHDKEYNDNLTFYLVLALAVVSFLFITCLVVIISVKIYRWRQSRILYHSNLPVIPYYPPRYSDTLGTGTLQHVYNYEVCRTTDSRKSDCKFGRAGSQNVLIMDPSSTGTMQRIQSEKSILDEPDSPLEPTTYYSAYADKGPVVVVFGFANFDLLTTAFSWILK</sequence>
<dbReference type="FunFam" id="2.60.40.60:FF:000002">
    <property type="entry name" value="Protocadherin alpha 2"/>
    <property type="match status" value="4"/>
</dbReference>
<feature type="domain" description="Cadherin" evidence="14">
    <location>
        <begin position="1980"/>
        <end position="2077"/>
    </location>
</feature>
<feature type="transmembrane region" description="Helical" evidence="13">
    <location>
        <begin position="1315"/>
        <end position="1340"/>
    </location>
</feature>
<evidence type="ECO:0000256" key="1">
    <source>
        <dbReference type="ARBA" id="ARBA00003436"/>
    </source>
</evidence>
<protein>
    <submittedName>
        <fullName evidence="15">Protocadherin gamma-A8</fullName>
    </submittedName>
</protein>
<dbReference type="SMART" id="SM00112">
    <property type="entry name" value="CA"/>
    <property type="match status" value="22"/>
</dbReference>
<accession>A0AA47MR06</accession>
<keyword evidence="16" id="KW-1185">Reference proteome</keyword>
<dbReference type="EMBL" id="JAOPHQ010003130">
    <property type="protein sequence ID" value="KAK0144512.1"/>
    <property type="molecule type" value="Genomic_DNA"/>
</dbReference>
<evidence type="ECO:0000256" key="8">
    <source>
        <dbReference type="ARBA" id="ARBA00022889"/>
    </source>
</evidence>
<proteinExistence type="predicted"/>
<evidence type="ECO:0000256" key="11">
    <source>
        <dbReference type="ARBA" id="ARBA00023180"/>
    </source>
</evidence>
<keyword evidence="3" id="KW-1003">Cell membrane</keyword>
<dbReference type="FunFam" id="2.60.40.60:FF:000006">
    <property type="entry name" value="Protocadherin alpha 2"/>
    <property type="match status" value="3"/>
</dbReference>
<evidence type="ECO:0000256" key="4">
    <source>
        <dbReference type="ARBA" id="ARBA00022692"/>
    </source>
</evidence>
<name>A0AA47MR06_MERPO</name>
<dbReference type="SUPFAM" id="SSF49313">
    <property type="entry name" value="Cadherin-like"/>
    <property type="match status" value="22"/>
</dbReference>
<dbReference type="FunFam" id="2.60.40.60:FF:000001">
    <property type="entry name" value="Protocadherin alpha 2"/>
    <property type="match status" value="4"/>
</dbReference>
<dbReference type="InterPro" id="IPR050174">
    <property type="entry name" value="Protocadherin/Cadherin-CA"/>
</dbReference>
<evidence type="ECO:0000313" key="16">
    <source>
        <dbReference type="Proteomes" id="UP001174136"/>
    </source>
</evidence>
<comment type="function">
    <text evidence="1">Potential calcium-dependent cell-adhesion protein. May be involved in the establishment and maintenance of specific neuronal connections in the brain.</text>
</comment>
<feature type="domain" description="Cadherin" evidence="14">
    <location>
        <begin position="1537"/>
        <end position="1645"/>
    </location>
</feature>
<evidence type="ECO:0000256" key="3">
    <source>
        <dbReference type="ARBA" id="ARBA00022475"/>
    </source>
</evidence>
<feature type="domain" description="Cadherin" evidence="14">
    <location>
        <begin position="157"/>
        <end position="261"/>
    </location>
</feature>
<dbReference type="PANTHER" id="PTHR24028:SF296">
    <property type="entry name" value="PROTOCADHERIN 1 GAMMA 11 PRECURSOR-RELATED"/>
    <property type="match status" value="1"/>
</dbReference>
<dbReference type="FunFam" id="2.60.40.60:FF:000004">
    <property type="entry name" value="Protocadherin 1 gamma 2"/>
    <property type="match status" value="4"/>
</dbReference>
<dbReference type="Pfam" id="PF08266">
    <property type="entry name" value="Cadherin_2"/>
    <property type="match status" value="3"/>
</dbReference>
<evidence type="ECO:0000256" key="6">
    <source>
        <dbReference type="ARBA" id="ARBA00022737"/>
    </source>
</evidence>